<dbReference type="AlphaFoldDB" id="A0A1X7DYH4"/>
<dbReference type="RefSeq" id="WP_158243468.1">
    <property type="nucleotide sequence ID" value="NZ_BSQD01000005.1"/>
</dbReference>
<dbReference type="GeneID" id="95551492"/>
<proteinExistence type="predicted"/>
<accession>A0A1X7DYH4</accession>
<evidence type="ECO:0000256" key="1">
    <source>
        <dbReference type="SAM" id="MobiDB-lite"/>
    </source>
</evidence>
<dbReference type="STRING" id="28094.SAMN06295900_104259"/>
<reference evidence="3" key="1">
    <citation type="submission" date="2017-04" db="EMBL/GenBank/DDBJ databases">
        <authorList>
            <person name="Varghese N."/>
            <person name="Submissions S."/>
        </authorList>
    </citation>
    <scope>NUCLEOTIDE SEQUENCE [LARGE SCALE GENOMIC DNA]</scope>
    <source>
        <strain evidence="3">Ballard 720</strain>
    </source>
</reference>
<dbReference type="EMBL" id="FXAH01000004">
    <property type="protein sequence ID" value="SMF24129.1"/>
    <property type="molecule type" value="Genomic_DNA"/>
</dbReference>
<sequence>MQISTPRGAAVAPNPSLTINKPSKNRSCAIDEKFEEAWRLYPKRDGGNSKKAALKAWNARIREGVSADSLIAAVKAYAAAMVAKSNVGTPYVKQAATFFGPDRHFDEYAPQAAEQGDLLSADDAPVAWWTAAGFGNQWDAINAGCTERNAGLWRDGRPTRRIPGANVEPWPQEAA</sequence>
<feature type="region of interest" description="Disordered" evidence="1">
    <location>
        <begin position="152"/>
        <end position="175"/>
    </location>
</feature>
<name>A0A1X7DYH4_TRICW</name>
<gene>
    <name evidence="2" type="ORF">SAMN06295900_104259</name>
</gene>
<dbReference type="Proteomes" id="UP000192911">
    <property type="component" value="Unassembled WGS sequence"/>
</dbReference>
<evidence type="ECO:0000313" key="2">
    <source>
        <dbReference type="EMBL" id="SMF24129.1"/>
    </source>
</evidence>
<organism evidence="2 3">
    <name type="scientific">Trinickia caryophylli</name>
    <name type="common">Paraburkholderia caryophylli</name>
    <dbReference type="NCBI Taxonomy" id="28094"/>
    <lineage>
        <taxon>Bacteria</taxon>
        <taxon>Pseudomonadati</taxon>
        <taxon>Pseudomonadota</taxon>
        <taxon>Betaproteobacteria</taxon>
        <taxon>Burkholderiales</taxon>
        <taxon>Burkholderiaceae</taxon>
        <taxon>Trinickia</taxon>
    </lineage>
</organism>
<keyword evidence="3" id="KW-1185">Reference proteome</keyword>
<protein>
    <submittedName>
        <fullName evidence="2">Uncharacterized protein</fullName>
    </submittedName>
</protein>
<evidence type="ECO:0000313" key="3">
    <source>
        <dbReference type="Proteomes" id="UP000192911"/>
    </source>
</evidence>